<evidence type="ECO:0000313" key="1">
    <source>
        <dbReference type="EMBL" id="MCL6730158.1"/>
    </source>
</evidence>
<dbReference type="EMBL" id="JAMGBE010000003">
    <property type="protein sequence ID" value="MCL6730158.1"/>
    <property type="molecule type" value="Genomic_DNA"/>
</dbReference>
<dbReference type="RefSeq" id="WP_249831660.1">
    <property type="nucleotide sequence ID" value="NZ_JAMGBE010000003.1"/>
</dbReference>
<proteinExistence type="predicted"/>
<accession>A0ABT0S2R8</accession>
<sequence length="119" mass="12019">MAGMLALPGIALAQGWTPGSEIVGQPLQVTTNGVTNTVYLDAGGSARIISPGGNVVPGTWTAANGQLCLSTGTAQECWPYAGPFQAGQPLTLTSSCNQSSTWLASSTNAGQRPGGERGR</sequence>
<reference evidence="1" key="1">
    <citation type="submission" date="2022-05" db="EMBL/GenBank/DDBJ databases">
        <authorList>
            <person name="Jo J.-H."/>
            <person name="Im W.-T."/>
        </authorList>
    </citation>
    <scope>NUCLEOTIDE SEQUENCE</scope>
    <source>
        <strain evidence="1">SE220</strain>
    </source>
</reference>
<protein>
    <submittedName>
        <fullName evidence="1">Uncharacterized protein</fullName>
    </submittedName>
</protein>
<evidence type="ECO:0000313" key="2">
    <source>
        <dbReference type="Proteomes" id="UP001165342"/>
    </source>
</evidence>
<name>A0ABT0S2R8_9SPHN</name>
<comment type="caution">
    <text evidence="1">The sequence shown here is derived from an EMBL/GenBank/DDBJ whole genome shotgun (WGS) entry which is preliminary data.</text>
</comment>
<organism evidence="1 2">
    <name type="scientific">Sphingomonas hankyongi</name>
    <dbReference type="NCBI Taxonomy" id="2908209"/>
    <lineage>
        <taxon>Bacteria</taxon>
        <taxon>Pseudomonadati</taxon>
        <taxon>Pseudomonadota</taxon>
        <taxon>Alphaproteobacteria</taxon>
        <taxon>Sphingomonadales</taxon>
        <taxon>Sphingomonadaceae</taxon>
        <taxon>Sphingomonas</taxon>
    </lineage>
</organism>
<gene>
    <name evidence="1" type="ORF">LZ538_08850</name>
</gene>
<keyword evidence="2" id="KW-1185">Reference proteome</keyword>
<dbReference type="Proteomes" id="UP001165342">
    <property type="component" value="Unassembled WGS sequence"/>
</dbReference>